<dbReference type="InterPro" id="IPR036236">
    <property type="entry name" value="Znf_C2H2_sf"/>
</dbReference>
<feature type="region of interest" description="Disordered" evidence="9">
    <location>
        <begin position="484"/>
        <end position="504"/>
    </location>
</feature>
<evidence type="ECO:0000313" key="12">
    <source>
        <dbReference type="Proteomes" id="UP001162156"/>
    </source>
</evidence>
<keyword evidence="7" id="KW-0539">Nucleus</keyword>
<organism evidence="11 12">
    <name type="scientific">Rhamnusium bicolor</name>
    <dbReference type="NCBI Taxonomy" id="1586634"/>
    <lineage>
        <taxon>Eukaryota</taxon>
        <taxon>Metazoa</taxon>
        <taxon>Ecdysozoa</taxon>
        <taxon>Arthropoda</taxon>
        <taxon>Hexapoda</taxon>
        <taxon>Insecta</taxon>
        <taxon>Pterygota</taxon>
        <taxon>Neoptera</taxon>
        <taxon>Endopterygota</taxon>
        <taxon>Coleoptera</taxon>
        <taxon>Polyphaga</taxon>
        <taxon>Cucujiformia</taxon>
        <taxon>Chrysomeloidea</taxon>
        <taxon>Cerambycidae</taxon>
        <taxon>Lepturinae</taxon>
        <taxon>Rhagiini</taxon>
        <taxon>Rhamnusium</taxon>
    </lineage>
</organism>
<reference evidence="11" key="1">
    <citation type="journal article" date="2023" name="Insect Mol. Biol.">
        <title>Genome sequencing provides insights into the evolution of gene families encoding plant cell wall-degrading enzymes in longhorned beetles.</title>
        <authorList>
            <person name="Shin N.R."/>
            <person name="Okamura Y."/>
            <person name="Kirsch R."/>
            <person name="Pauchet Y."/>
        </authorList>
    </citation>
    <scope>NUCLEOTIDE SEQUENCE</scope>
    <source>
        <strain evidence="11">RBIC_L_NR</strain>
    </source>
</reference>
<dbReference type="Proteomes" id="UP001162156">
    <property type="component" value="Unassembled WGS sequence"/>
</dbReference>
<keyword evidence="12" id="KW-1185">Reference proteome</keyword>
<keyword evidence="6" id="KW-0804">Transcription</keyword>
<evidence type="ECO:0000256" key="6">
    <source>
        <dbReference type="ARBA" id="ARBA00023163"/>
    </source>
</evidence>
<evidence type="ECO:0000256" key="5">
    <source>
        <dbReference type="ARBA" id="ARBA00023015"/>
    </source>
</evidence>
<evidence type="ECO:0000313" key="11">
    <source>
        <dbReference type="EMBL" id="KAJ8936506.1"/>
    </source>
</evidence>
<evidence type="ECO:0000256" key="8">
    <source>
        <dbReference type="PROSITE-ProRule" id="PRU00042"/>
    </source>
</evidence>
<dbReference type="InterPro" id="IPR051061">
    <property type="entry name" value="Zinc_finger_trans_reg"/>
</dbReference>
<dbReference type="PROSITE" id="PS50157">
    <property type="entry name" value="ZINC_FINGER_C2H2_2"/>
    <property type="match status" value="7"/>
</dbReference>
<keyword evidence="2" id="KW-0479">Metal-binding</keyword>
<keyword evidence="5" id="KW-0805">Transcription regulation</keyword>
<evidence type="ECO:0000256" key="1">
    <source>
        <dbReference type="ARBA" id="ARBA00004123"/>
    </source>
</evidence>
<feature type="domain" description="C2H2-type" evidence="10">
    <location>
        <begin position="443"/>
        <end position="472"/>
    </location>
</feature>
<dbReference type="PROSITE" id="PS00028">
    <property type="entry name" value="ZINC_FINGER_C2H2_1"/>
    <property type="match status" value="7"/>
</dbReference>
<feature type="domain" description="C2H2-type" evidence="10">
    <location>
        <begin position="413"/>
        <end position="442"/>
    </location>
</feature>
<evidence type="ECO:0000256" key="4">
    <source>
        <dbReference type="ARBA" id="ARBA00022833"/>
    </source>
</evidence>
<comment type="caution">
    <text evidence="11">The sequence shown here is derived from an EMBL/GenBank/DDBJ whole genome shotgun (WGS) entry which is preliminary data.</text>
</comment>
<dbReference type="FunFam" id="3.30.160.60:FF:000007">
    <property type="entry name" value="Basic krueppel-like factor 3"/>
    <property type="match status" value="1"/>
</dbReference>
<evidence type="ECO:0000256" key="2">
    <source>
        <dbReference type="ARBA" id="ARBA00022723"/>
    </source>
</evidence>
<gene>
    <name evidence="11" type="ORF">NQ314_012370</name>
</gene>
<dbReference type="SMART" id="SM00355">
    <property type="entry name" value="ZnF_C2H2"/>
    <property type="match status" value="7"/>
</dbReference>
<dbReference type="GO" id="GO:0008270">
    <property type="term" value="F:zinc ion binding"/>
    <property type="evidence" value="ECO:0007669"/>
    <property type="project" value="UniProtKB-KW"/>
</dbReference>
<dbReference type="PANTHER" id="PTHR46179">
    <property type="entry name" value="ZINC FINGER PROTEIN"/>
    <property type="match status" value="1"/>
</dbReference>
<dbReference type="PANTHER" id="PTHR46179:SF13">
    <property type="entry name" value="C2H2-TYPE DOMAIN-CONTAINING PROTEIN"/>
    <property type="match status" value="1"/>
</dbReference>
<dbReference type="EMBL" id="JANEYF010003410">
    <property type="protein sequence ID" value="KAJ8936506.1"/>
    <property type="molecule type" value="Genomic_DNA"/>
</dbReference>
<evidence type="ECO:0000259" key="10">
    <source>
        <dbReference type="PROSITE" id="PS50157"/>
    </source>
</evidence>
<keyword evidence="3 8" id="KW-0863">Zinc-finger</keyword>
<dbReference type="GO" id="GO:0005634">
    <property type="term" value="C:nucleus"/>
    <property type="evidence" value="ECO:0007669"/>
    <property type="project" value="UniProtKB-SubCell"/>
</dbReference>
<dbReference type="SUPFAM" id="SSF57667">
    <property type="entry name" value="beta-beta-alpha zinc fingers"/>
    <property type="match status" value="4"/>
</dbReference>
<evidence type="ECO:0000256" key="9">
    <source>
        <dbReference type="SAM" id="MobiDB-lite"/>
    </source>
</evidence>
<dbReference type="Pfam" id="PF13912">
    <property type="entry name" value="zf-C2H2_6"/>
    <property type="match status" value="1"/>
</dbReference>
<feature type="domain" description="C2H2-type" evidence="10">
    <location>
        <begin position="352"/>
        <end position="383"/>
    </location>
</feature>
<proteinExistence type="predicted"/>
<protein>
    <recommendedName>
        <fullName evidence="10">C2H2-type domain-containing protein</fullName>
    </recommendedName>
</protein>
<accession>A0AAV8XCJ3</accession>
<evidence type="ECO:0000256" key="3">
    <source>
        <dbReference type="ARBA" id="ARBA00022771"/>
    </source>
</evidence>
<evidence type="ECO:0000256" key="7">
    <source>
        <dbReference type="ARBA" id="ARBA00023242"/>
    </source>
</evidence>
<dbReference type="Pfam" id="PF00096">
    <property type="entry name" value="zf-C2H2"/>
    <property type="match status" value="2"/>
</dbReference>
<dbReference type="GO" id="GO:0006357">
    <property type="term" value="P:regulation of transcription by RNA polymerase II"/>
    <property type="evidence" value="ECO:0007669"/>
    <property type="project" value="TreeGrafter"/>
</dbReference>
<dbReference type="InterPro" id="IPR013087">
    <property type="entry name" value="Znf_C2H2_type"/>
</dbReference>
<name>A0AAV8XCJ3_9CUCU</name>
<feature type="domain" description="C2H2-type" evidence="10">
    <location>
        <begin position="291"/>
        <end position="320"/>
    </location>
</feature>
<feature type="compositionally biased region" description="Basic and acidic residues" evidence="9">
    <location>
        <begin position="487"/>
        <end position="499"/>
    </location>
</feature>
<feature type="domain" description="C2H2-type" evidence="10">
    <location>
        <begin position="261"/>
        <end position="290"/>
    </location>
</feature>
<sequence length="556" mass="63487">MELYCEDDILCFVEDDVDLLLPGNMENTSIGFGRLFEENNLEVTNTEKDNLFSCEADPLLSEAQIIEGHTILEAFNIRIPQTEFVLKKQKSKEPPSIILISDGEHERTLTLEKPTLKEPLPIIVISNGENSSTDLNSFTDKHITVNDMSNNQILLTNKLHVVEMDFLDNSASLVFRDIKGNQIFLTQQMQLPDNYMPPEKTQRITSVVLVQICKELDVVLPQIITNLGAKIHLCPLRCTKAFLHIADAKLHALKHMEIKPYKCDKPDCPWEFYTACKLARHAETHSQNKNFVCDILNCKKTFSTIYNLNEHKKKHNKPATLPCPVKGCNQLFQNDNQRRAHFKTHNHSEAPFRCNNGKCTKSFFAQTLLDAHSRSCIQKGSQIVCNYPDCGKTFPTPYRLREHIRQHTGVKPYECTFQNCTWRFATASKLKRHQSTHTRDRKFHCTMGNCNKSFFRSEHLKEHTLTHIEKRSIDAEGKSALANAKKNNPEKKEKIKVQSEEDSMTTNTNADALLEQAIQSLGMPSDIIMSNGLISDEPLALMENENFSTVNLRDLD</sequence>
<dbReference type="AlphaFoldDB" id="A0AAV8XCJ3"/>
<feature type="domain" description="C2H2-type" evidence="10">
    <location>
        <begin position="232"/>
        <end position="260"/>
    </location>
</feature>
<dbReference type="Gene3D" id="3.30.160.60">
    <property type="entry name" value="Classic Zinc Finger"/>
    <property type="match status" value="6"/>
</dbReference>
<keyword evidence="4" id="KW-0862">Zinc</keyword>
<feature type="domain" description="C2H2-type" evidence="10">
    <location>
        <begin position="383"/>
        <end position="412"/>
    </location>
</feature>
<comment type="subcellular location">
    <subcellularLocation>
        <location evidence="1">Nucleus</location>
    </subcellularLocation>
</comment>